<dbReference type="EMBL" id="BSXT01001339">
    <property type="protein sequence ID" value="GMF41491.1"/>
    <property type="molecule type" value="Genomic_DNA"/>
</dbReference>
<accession>A0A9W6XLZ7</accession>
<sequence length="275" mass="30505">MGWGSRTLRTQATQRLASTKARTDTLRTTLANSATTSTTADRLARLQAISTATYPMHEDPALRQLSSEEEEALEAYVGRHLELTVPPTFLSSTATALKRAALLTFHHEHVEASLIADVPANDRLGRHISRQSILRELVAGNTTDEAGKRRMKLFIKDAQRNTFDGAHTLTVVFMSLRAAKAWDDCVFRLRGQRILFNLVGAQLSGIHSPSQFARNYALRVLGTEDINAVRIIQLMEDVTKARVLDIRYPGALGMALPDNDYWTVIFAGMSCPNDL</sequence>
<gene>
    <name evidence="1" type="ORF">Pfra01_001317100</name>
</gene>
<name>A0A9W6XLZ7_9STRA</name>
<comment type="caution">
    <text evidence="1">The sequence shown here is derived from an EMBL/GenBank/DDBJ whole genome shotgun (WGS) entry which is preliminary data.</text>
</comment>
<reference evidence="1" key="1">
    <citation type="submission" date="2023-04" db="EMBL/GenBank/DDBJ databases">
        <title>Phytophthora fragariaefolia NBRC 109709.</title>
        <authorList>
            <person name="Ichikawa N."/>
            <person name="Sato H."/>
            <person name="Tonouchi N."/>
        </authorList>
    </citation>
    <scope>NUCLEOTIDE SEQUENCE</scope>
    <source>
        <strain evidence="1">NBRC 109709</strain>
    </source>
</reference>
<dbReference type="AlphaFoldDB" id="A0A9W6XLZ7"/>
<evidence type="ECO:0000313" key="2">
    <source>
        <dbReference type="Proteomes" id="UP001165121"/>
    </source>
</evidence>
<dbReference type="OrthoDB" id="115952at2759"/>
<protein>
    <submittedName>
        <fullName evidence="1">Unnamed protein product</fullName>
    </submittedName>
</protein>
<proteinExistence type="predicted"/>
<evidence type="ECO:0000313" key="1">
    <source>
        <dbReference type="EMBL" id="GMF41491.1"/>
    </source>
</evidence>
<keyword evidence="2" id="KW-1185">Reference proteome</keyword>
<dbReference type="Proteomes" id="UP001165121">
    <property type="component" value="Unassembled WGS sequence"/>
</dbReference>
<organism evidence="1 2">
    <name type="scientific">Phytophthora fragariaefolia</name>
    <dbReference type="NCBI Taxonomy" id="1490495"/>
    <lineage>
        <taxon>Eukaryota</taxon>
        <taxon>Sar</taxon>
        <taxon>Stramenopiles</taxon>
        <taxon>Oomycota</taxon>
        <taxon>Peronosporomycetes</taxon>
        <taxon>Peronosporales</taxon>
        <taxon>Peronosporaceae</taxon>
        <taxon>Phytophthora</taxon>
    </lineage>
</organism>